<comment type="subunit">
    <text evidence="5 16">Homodimer.</text>
</comment>
<protein>
    <recommendedName>
        <fullName evidence="15 16">Type III pantothenate kinase</fullName>
        <ecNumber evidence="6 16">2.7.1.33</ecNumber>
    </recommendedName>
    <alternativeName>
        <fullName evidence="16">PanK-III</fullName>
    </alternativeName>
    <alternativeName>
        <fullName evidence="16">Pantothenic acid kinase</fullName>
    </alternativeName>
</protein>
<keyword evidence="7 16" id="KW-0963">Cytoplasm</keyword>
<comment type="catalytic activity">
    <reaction evidence="1 16">
        <text>(R)-pantothenate + ATP = (R)-4'-phosphopantothenate + ADP + H(+)</text>
        <dbReference type="Rhea" id="RHEA:16373"/>
        <dbReference type="ChEBI" id="CHEBI:10986"/>
        <dbReference type="ChEBI" id="CHEBI:15378"/>
        <dbReference type="ChEBI" id="CHEBI:29032"/>
        <dbReference type="ChEBI" id="CHEBI:30616"/>
        <dbReference type="ChEBI" id="CHEBI:456216"/>
        <dbReference type="EC" id="2.7.1.33"/>
    </reaction>
</comment>
<organism evidence="17 18">
    <name type="scientific">Robinsoniella peoriensis</name>
    <dbReference type="NCBI Taxonomy" id="180332"/>
    <lineage>
        <taxon>Bacteria</taxon>
        <taxon>Bacillati</taxon>
        <taxon>Bacillota</taxon>
        <taxon>Clostridia</taxon>
        <taxon>Lachnospirales</taxon>
        <taxon>Lachnospiraceae</taxon>
        <taxon>Robinsoniella</taxon>
    </lineage>
</organism>
<keyword evidence="9 16" id="KW-0547">Nucleotide-binding</keyword>
<keyword evidence="18" id="KW-1185">Reference proteome</keyword>
<evidence type="ECO:0000256" key="15">
    <source>
        <dbReference type="ARBA" id="ARBA00040883"/>
    </source>
</evidence>
<evidence type="ECO:0000256" key="6">
    <source>
        <dbReference type="ARBA" id="ARBA00012102"/>
    </source>
</evidence>
<dbReference type="STRING" id="180332.GCA_000797495_04132"/>
<sequence>MILAIDIGNTNIVIGCIKNDKILFVERLSTDHTRTELEYAISFKNVLEMYALTPKEVTGSIISSVVPPITNIVRDAAEKITGHSAMIIGPGVKTGMNILMDNPATVGSDLIANAVAGIHKYPLPLIIIDMGTATTISVVDAKKNYIGGMIIPGVKVSSSSLTSRTSQLPKISMEAPKKLIGTSTIECMKSGLIYGNASMIDGMITRINKQLGQKATVVATGGLAKSIVIHCVEDIILDDELLLKGLLLIYKKNMGL</sequence>
<reference evidence="17 18" key="1">
    <citation type="journal article" date="2019" name="Anaerobe">
        <title>Detection of Robinsoniella peoriensis in multiple bone samples of a trauma patient.</title>
        <authorList>
            <person name="Schrottner P."/>
            <person name="Hartwich K."/>
            <person name="Bunk B."/>
            <person name="Schober I."/>
            <person name="Helbig S."/>
            <person name="Rudolph W.W."/>
            <person name="Gunzer F."/>
        </authorList>
    </citation>
    <scope>NUCLEOTIDE SEQUENCE [LARGE SCALE GENOMIC DNA]</scope>
    <source>
        <strain evidence="17 18">DSM 106044</strain>
    </source>
</reference>
<evidence type="ECO:0000256" key="12">
    <source>
        <dbReference type="ARBA" id="ARBA00022958"/>
    </source>
</evidence>
<dbReference type="CDD" id="cd24015">
    <property type="entry name" value="ASKHA_NBD_PanK-III"/>
    <property type="match status" value="1"/>
</dbReference>
<dbReference type="Pfam" id="PF03309">
    <property type="entry name" value="Pan_kinase"/>
    <property type="match status" value="1"/>
</dbReference>
<dbReference type="GO" id="GO:0005737">
    <property type="term" value="C:cytoplasm"/>
    <property type="evidence" value="ECO:0007669"/>
    <property type="project" value="UniProtKB-SubCell"/>
</dbReference>
<keyword evidence="10 16" id="KW-0418">Kinase</keyword>
<evidence type="ECO:0000256" key="11">
    <source>
        <dbReference type="ARBA" id="ARBA00022840"/>
    </source>
</evidence>
<comment type="caution">
    <text evidence="17">The sequence shown here is derived from an EMBL/GenBank/DDBJ whole genome shotgun (WGS) entry which is preliminary data.</text>
</comment>
<evidence type="ECO:0000256" key="2">
    <source>
        <dbReference type="ARBA" id="ARBA00001958"/>
    </source>
</evidence>
<dbReference type="InterPro" id="IPR043129">
    <property type="entry name" value="ATPase_NBD"/>
</dbReference>
<dbReference type="NCBIfam" id="TIGR00671">
    <property type="entry name" value="baf"/>
    <property type="match status" value="1"/>
</dbReference>
<evidence type="ECO:0000256" key="14">
    <source>
        <dbReference type="ARBA" id="ARBA00038036"/>
    </source>
</evidence>
<evidence type="ECO:0000256" key="3">
    <source>
        <dbReference type="ARBA" id="ARBA00004496"/>
    </source>
</evidence>
<feature type="binding site" evidence="16">
    <location>
        <position position="129"/>
    </location>
    <ligand>
        <name>K(+)</name>
        <dbReference type="ChEBI" id="CHEBI:29103"/>
    </ligand>
</feature>
<evidence type="ECO:0000256" key="16">
    <source>
        <dbReference type="HAMAP-Rule" id="MF_01274"/>
    </source>
</evidence>
<comment type="subcellular location">
    <subcellularLocation>
        <location evidence="3 16">Cytoplasm</location>
    </subcellularLocation>
</comment>
<evidence type="ECO:0000256" key="5">
    <source>
        <dbReference type="ARBA" id="ARBA00011738"/>
    </source>
</evidence>
<name>A0A4U8QF72_9FIRM</name>
<keyword evidence="11 16" id="KW-0067">ATP-binding</keyword>
<feature type="binding site" evidence="16">
    <location>
        <position position="184"/>
    </location>
    <ligand>
        <name>substrate</name>
    </ligand>
</feature>
<evidence type="ECO:0000256" key="4">
    <source>
        <dbReference type="ARBA" id="ARBA00005225"/>
    </source>
</evidence>
<dbReference type="InterPro" id="IPR004619">
    <property type="entry name" value="Type_III_PanK"/>
</dbReference>
<dbReference type="SUPFAM" id="SSF53067">
    <property type="entry name" value="Actin-like ATPase domain"/>
    <property type="match status" value="2"/>
</dbReference>
<dbReference type="EC" id="2.7.1.33" evidence="6 16"/>
<dbReference type="HAMAP" id="MF_01274">
    <property type="entry name" value="Pantothen_kinase_3"/>
    <property type="match status" value="1"/>
</dbReference>
<dbReference type="Proteomes" id="UP000306509">
    <property type="component" value="Unassembled WGS sequence"/>
</dbReference>
<dbReference type="PANTHER" id="PTHR34265">
    <property type="entry name" value="TYPE III PANTOTHENATE KINASE"/>
    <property type="match status" value="1"/>
</dbReference>
<comment type="function">
    <text evidence="16">Catalyzes the phosphorylation of pantothenate (Pan), the first step in CoA biosynthesis.</text>
</comment>
<evidence type="ECO:0000313" key="17">
    <source>
        <dbReference type="EMBL" id="TLD00456.1"/>
    </source>
</evidence>
<evidence type="ECO:0000256" key="7">
    <source>
        <dbReference type="ARBA" id="ARBA00022490"/>
    </source>
</evidence>
<comment type="pathway">
    <text evidence="4 16">Cofactor biosynthesis; coenzyme A biosynthesis; CoA from (R)-pantothenate: step 1/5.</text>
</comment>
<keyword evidence="13 16" id="KW-0173">Coenzyme A biosynthesis</keyword>
<feature type="binding site" evidence="16">
    <location>
        <begin position="107"/>
        <end position="110"/>
    </location>
    <ligand>
        <name>substrate</name>
    </ligand>
</feature>
<feature type="active site" description="Proton acceptor" evidence="16">
    <location>
        <position position="109"/>
    </location>
</feature>
<dbReference type="GO" id="GO:0046872">
    <property type="term" value="F:metal ion binding"/>
    <property type="evidence" value="ECO:0007669"/>
    <property type="project" value="UniProtKB-KW"/>
</dbReference>
<dbReference type="EMBL" id="QGQD01000055">
    <property type="protein sequence ID" value="TLD00456.1"/>
    <property type="molecule type" value="Genomic_DNA"/>
</dbReference>
<dbReference type="NCBIfam" id="NF009855">
    <property type="entry name" value="PRK13321.1"/>
    <property type="match status" value="1"/>
</dbReference>
<evidence type="ECO:0000256" key="10">
    <source>
        <dbReference type="ARBA" id="ARBA00022777"/>
    </source>
</evidence>
<dbReference type="GO" id="GO:0005524">
    <property type="term" value="F:ATP binding"/>
    <property type="evidence" value="ECO:0007669"/>
    <property type="project" value="UniProtKB-UniRule"/>
</dbReference>
<feature type="binding site" evidence="16">
    <location>
        <begin position="6"/>
        <end position="13"/>
    </location>
    <ligand>
        <name>ATP</name>
        <dbReference type="ChEBI" id="CHEBI:30616"/>
    </ligand>
</feature>
<dbReference type="GO" id="GO:0015937">
    <property type="term" value="P:coenzyme A biosynthetic process"/>
    <property type="evidence" value="ECO:0007669"/>
    <property type="project" value="UniProtKB-UniRule"/>
</dbReference>
<dbReference type="RefSeq" id="WP_027293444.1">
    <property type="nucleotide sequence ID" value="NZ_CABMJZ010000007.1"/>
</dbReference>
<keyword evidence="12 16" id="KW-0630">Potassium</keyword>
<dbReference type="GO" id="GO:0004594">
    <property type="term" value="F:pantothenate kinase activity"/>
    <property type="evidence" value="ECO:0007669"/>
    <property type="project" value="UniProtKB-UniRule"/>
</dbReference>
<evidence type="ECO:0000256" key="9">
    <source>
        <dbReference type="ARBA" id="ARBA00022741"/>
    </source>
</evidence>
<feature type="binding site" evidence="16">
    <location>
        <position position="132"/>
    </location>
    <ligand>
        <name>ATP</name>
        <dbReference type="ChEBI" id="CHEBI:30616"/>
    </ligand>
</feature>
<comment type="cofactor">
    <cofactor evidence="2">
        <name>K(+)</name>
        <dbReference type="ChEBI" id="CHEBI:29103"/>
    </cofactor>
</comment>
<dbReference type="OrthoDB" id="9804707at2"/>
<evidence type="ECO:0000313" key="18">
    <source>
        <dbReference type="Proteomes" id="UP000306509"/>
    </source>
</evidence>
<accession>A0A4U8QF72</accession>
<evidence type="ECO:0000256" key="13">
    <source>
        <dbReference type="ARBA" id="ARBA00022993"/>
    </source>
</evidence>
<dbReference type="Gene3D" id="3.30.420.40">
    <property type="match status" value="2"/>
</dbReference>
<keyword evidence="16" id="KW-0479">Metal-binding</keyword>
<gene>
    <name evidence="16 17" type="primary">coaX</name>
    <name evidence="17" type="ORF">DSM106044_02767</name>
</gene>
<dbReference type="PANTHER" id="PTHR34265:SF1">
    <property type="entry name" value="TYPE III PANTOTHENATE KINASE"/>
    <property type="match status" value="1"/>
</dbReference>
<comment type="similarity">
    <text evidence="14 16">Belongs to the type III pantothenate kinase family.</text>
</comment>
<comment type="caution">
    <text evidence="16">Lacks conserved residue(s) required for the propagation of feature annotation.</text>
</comment>
<dbReference type="UniPathway" id="UPA00241">
    <property type="reaction ID" value="UER00352"/>
</dbReference>
<evidence type="ECO:0000256" key="1">
    <source>
        <dbReference type="ARBA" id="ARBA00001206"/>
    </source>
</evidence>
<comment type="cofactor">
    <cofactor evidence="16">
        <name>NH4(+)</name>
        <dbReference type="ChEBI" id="CHEBI:28938"/>
    </cofactor>
    <cofactor evidence="16">
        <name>K(+)</name>
        <dbReference type="ChEBI" id="CHEBI:29103"/>
    </cofactor>
    <text evidence="16">A monovalent cation. Ammonium or potassium.</text>
</comment>
<evidence type="ECO:0000256" key="8">
    <source>
        <dbReference type="ARBA" id="ARBA00022679"/>
    </source>
</evidence>
<dbReference type="AlphaFoldDB" id="A0A4U8QF72"/>
<proteinExistence type="inferred from homology"/>
<keyword evidence="8 16" id="KW-0808">Transferase</keyword>